<accession>A0A383V3S9</accession>
<dbReference type="AlphaFoldDB" id="A0A383V3S9"/>
<dbReference type="Proteomes" id="UP000256970">
    <property type="component" value="Unassembled WGS sequence"/>
</dbReference>
<dbReference type="EMBL" id="FNXT01000049">
    <property type="protein sequence ID" value="SZX60248.1"/>
    <property type="molecule type" value="Genomic_DNA"/>
</dbReference>
<organism evidence="1 2">
    <name type="scientific">Tetradesmus obliquus</name>
    <name type="common">Green alga</name>
    <name type="synonym">Acutodesmus obliquus</name>
    <dbReference type="NCBI Taxonomy" id="3088"/>
    <lineage>
        <taxon>Eukaryota</taxon>
        <taxon>Viridiplantae</taxon>
        <taxon>Chlorophyta</taxon>
        <taxon>core chlorophytes</taxon>
        <taxon>Chlorophyceae</taxon>
        <taxon>CS clade</taxon>
        <taxon>Sphaeropleales</taxon>
        <taxon>Scenedesmaceae</taxon>
        <taxon>Tetradesmus</taxon>
    </lineage>
</organism>
<protein>
    <submittedName>
        <fullName evidence="1">Uncharacterized protein</fullName>
    </submittedName>
</protein>
<name>A0A383V3S9_TETOB</name>
<evidence type="ECO:0000313" key="2">
    <source>
        <dbReference type="Proteomes" id="UP000256970"/>
    </source>
</evidence>
<evidence type="ECO:0000313" key="1">
    <source>
        <dbReference type="EMBL" id="SZX60248.1"/>
    </source>
</evidence>
<gene>
    <name evidence="1" type="ORF">BQ4739_LOCUS816</name>
</gene>
<proteinExistence type="predicted"/>
<sequence length="146" mass="14494">MTAHVHTAARYLVTEASAAAHATAGFSSGSGVFACAAAPAAGTAAQQQLLRMLTPPGWQAAEPVAQQPAAAAAAAAAAKKGSRRIEWPAGSSCLSQVTCMAILSGPQQTSSSSSSSSSRGCWDVDWAAAGEALQAARAEGFTLAGF</sequence>
<reference evidence="1 2" key="1">
    <citation type="submission" date="2016-10" db="EMBL/GenBank/DDBJ databases">
        <authorList>
            <person name="Cai Z."/>
        </authorList>
    </citation>
    <scope>NUCLEOTIDE SEQUENCE [LARGE SCALE GENOMIC DNA]</scope>
</reference>
<keyword evidence="2" id="KW-1185">Reference proteome</keyword>